<dbReference type="PATRIC" id="fig|362787.3.peg.1837"/>
<dbReference type="RefSeq" id="WP_039360332.1">
    <property type="nucleotide sequence ID" value="NZ_JSAN01000126.1"/>
</dbReference>
<evidence type="ECO:0000313" key="3">
    <source>
        <dbReference type="Proteomes" id="UP000031465"/>
    </source>
</evidence>
<keyword evidence="1" id="KW-0812">Transmembrane</keyword>
<sequence length="82" mass="9846">MIELNFTTAFMLYLGVTISALLGTWIYSHYRTRKQTIFSTEQSLFVCEYCHFAYLEENIKELNRCPQCNLFNKQNYYKHLNS</sequence>
<protein>
    <recommendedName>
        <fullName evidence="4">Hydrogenase nickel incorporation protein HypA</fullName>
    </recommendedName>
</protein>
<organism evidence="2 3">
    <name type="scientific">Candidatus Protochlamydia amoebophila</name>
    <dbReference type="NCBI Taxonomy" id="362787"/>
    <lineage>
        <taxon>Bacteria</taxon>
        <taxon>Pseudomonadati</taxon>
        <taxon>Chlamydiota</taxon>
        <taxon>Chlamydiia</taxon>
        <taxon>Parachlamydiales</taxon>
        <taxon>Parachlamydiaceae</taxon>
        <taxon>Candidatus Protochlamydia</taxon>
    </lineage>
</organism>
<dbReference type="Proteomes" id="UP000031465">
    <property type="component" value="Unassembled WGS sequence"/>
</dbReference>
<evidence type="ECO:0000313" key="2">
    <source>
        <dbReference type="EMBL" id="KIC70979.1"/>
    </source>
</evidence>
<keyword evidence="1" id="KW-1133">Transmembrane helix</keyword>
<evidence type="ECO:0000256" key="1">
    <source>
        <dbReference type="SAM" id="Phobius"/>
    </source>
</evidence>
<dbReference type="AlphaFoldDB" id="A0A0C1GZH9"/>
<reference evidence="2 3" key="1">
    <citation type="journal article" date="2014" name="Mol. Biol. Evol.">
        <title>Massive expansion of Ubiquitination-related gene families within the Chlamydiae.</title>
        <authorList>
            <person name="Domman D."/>
            <person name="Collingro A."/>
            <person name="Lagkouvardos I."/>
            <person name="Gehre L."/>
            <person name="Weinmaier T."/>
            <person name="Rattei T."/>
            <person name="Subtil A."/>
            <person name="Horn M."/>
        </authorList>
    </citation>
    <scope>NUCLEOTIDE SEQUENCE [LARGE SCALE GENOMIC DNA]</scope>
    <source>
        <strain evidence="2 3">EI2</strain>
    </source>
</reference>
<comment type="caution">
    <text evidence="2">The sequence shown here is derived from an EMBL/GenBank/DDBJ whole genome shotgun (WGS) entry which is preliminary data.</text>
</comment>
<feature type="transmembrane region" description="Helical" evidence="1">
    <location>
        <begin position="6"/>
        <end position="27"/>
    </location>
</feature>
<dbReference type="EMBL" id="JSAN01000126">
    <property type="protein sequence ID" value="KIC70979.1"/>
    <property type="molecule type" value="Genomic_DNA"/>
</dbReference>
<evidence type="ECO:0008006" key="4">
    <source>
        <dbReference type="Google" id="ProtNLM"/>
    </source>
</evidence>
<name>A0A0C1GZH9_9BACT</name>
<accession>A0A0C1GZH9</accession>
<gene>
    <name evidence="2" type="ORF">DB44_FD00100</name>
</gene>
<keyword evidence="1" id="KW-0472">Membrane</keyword>
<proteinExistence type="predicted"/>